<comment type="caution">
    <text evidence="1">The sequence shown here is derived from an EMBL/GenBank/DDBJ whole genome shotgun (WGS) entry which is preliminary data.</text>
</comment>
<dbReference type="Proteomes" id="UP000091857">
    <property type="component" value="Chromosome 10"/>
</dbReference>
<evidence type="ECO:0000313" key="2">
    <source>
        <dbReference type="Proteomes" id="UP000091857"/>
    </source>
</evidence>
<gene>
    <name evidence="1" type="ORF">MANES_10G068750v8</name>
</gene>
<accession>A0ACB7H0X5</accession>
<dbReference type="EMBL" id="CM004396">
    <property type="protein sequence ID" value="KAG8645503.1"/>
    <property type="molecule type" value="Genomic_DNA"/>
</dbReference>
<organism evidence="1 2">
    <name type="scientific">Manihot esculenta</name>
    <name type="common">Cassava</name>
    <name type="synonym">Jatropha manihot</name>
    <dbReference type="NCBI Taxonomy" id="3983"/>
    <lineage>
        <taxon>Eukaryota</taxon>
        <taxon>Viridiplantae</taxon>
        <taxon>Streptophyta</taxon>
        <taxon>Embryophyta</taxon>
        <taxon>Tracheophyta</taxon>
        <taxon>Spermatophyta</taxon>
        <taxon>Magnoliopsida</taxon>
        <taxon>eudicotyledons</taxon>
        <taxon>Gunneridae</taxon>
        <taxon>Pentapetalae</taxon>
        <taxon>rosids</taxon>
        <taxon>fabids</taxon>
        <taxon>Malpighiales</taxon>
        <taxon>Euphorbiaceae</taxon>
        <taxon>Crotonoideae</taxon>
        <taxon>Manihoteae</taxon>
        <taxon>Manihot</taxon>
    </lineage>
</organism>
<name>A0ACB7H0X5_MANES</name>
<protein>
    <submittedName>
        <fullName evidence="1">Uncharacterized protein</fullName>
    </submittedName>
</protein>
<proteinExistence type="predicted"/>
<evidence type="ECO:0000313" key="1">
    <source>
        <dbReference type="EMBL" id="KAG8645503.1"/>
    </source>
</evidence>
<reference evidence="2" key="1">
    <citation type="journal article" date="2016" name="Nat. Biotechnol.">
        <title>Sequencing wild and cultivated cassava and related species reveals extensive interspecific hybridization and genetic diversity.</title>
        <authorList>
            <person name="Bredeson J.V."/>
            <person name="Lyons J.B."/>
            <person name="Prochnik S.E."/>
            <person name="Wu G.A."/>
            <person name="Ha C.M."/>
            <person name="Edsinger-Gonzales E."/>
            <person name="Grimwood J."/>
            <person name="Schmutz J."/>
            <person name="Rabbi I.Y."/>
            <person name="Egesi C."/>
            <person name="Nauluvula P."/>
            <person name="Lebot V."/>
            <person name="Ndunguru J."/>
            <person name="Mkamilo G."/>
            <person name="Bart R.S."/>
            <person name="Setter T.L."/>
            <person name="Gleadow R.M."/>
            <person name="Kulakow P."/>
            <person name="Ferguson M.E."/>
            <person name="Rounsley S."/>
            <person name="Rokhsar D.S."/>
        </authorList>
    </citation>
    <scope>NUCLEOTIDE SEQUENCE [LARGE SCALE GENOMIC DNA]</scope>
    <source>
        <strain evidence="2">cv. AM560-2</strain>
    </source>
</reference>
<sequence>MLSDVNHVLLHCPLARESWVAIGLVFNFSDVLNMLSHVFSLGDDVLCKDSKMQWVLEQCCGIVRSCLLLQSLGIIWVIFHLGGAEAMGLKEALS</sequence>
<keyword evidence="2" id="KW-1185">Reference proteome</keyword>